<evidence type="ECO:0000313" key="19">
    <source>
        <dbReference type="Proteomes" id="UP001491310"/>
    </source>
</evidence>
<dbReference type="Gene3D" id="3.40.1160.10">
    <property type="entry name" value="Acetylglutamate kinase-like"/>
    <property type="match status" value="1"/>
</dbReference>
<keyword evidence="5 16" id="KW-0028">Amino-acid biosynthesis</keyword>
<evidence type="ECO:0000256" key="12">
    <source>
        <dbReference type="ARBA" id="ARBA00023154"/>
    </source>
</evidence>
<sequence>MPLYRDSSATTLQQPGVDCEQITVVMKFGGSSLASAERMREVASIICSFPDQYPCVVLSAMGKTTNLLLQAGAEALKVAPGNVPSLAPLRTIRELHRRTARDLGFGTREDIESLLSEVQQLLVGIAIMQELTPRAQDSLVSFGERLSTRVFACFLRSQGIAANQHDAFSIGMTTTDDFQNAEVVYPETLPAIKASLTRPPGAPKTIPIVTGFLGRGINTGAITTLGRGGSDLTATVIGAALGVEEVQVWKDVDGVLTTDPRIVSEARPVPLLTYEEASELAFFGATVLHPSAMQPALQTSNLDVRVKNSYNRTAPGTLICRERDMTDVLMTSIVLKTNVTLLDIVSTRMLGQFGFLSKVFNVFRDNEVSVDVVATSEISVSLTLDPSKIWDRELIEEEIEALMSAFSGFAKVSCTHNVSIISLICNVARTSSILERVFRVLGKQDVNVKMMSQGASKTNISLIVGDSEAKQVEHSMSLHGAGTSTAQLPSTIAPCTAFCSRPRQRRRLVVNAVLATPREVQMQKRSTLEALQSARTLTAVKTPYLENGRIDLQSFDNLLEQQALGGVEGVIVGGTTGEGQLMDWDEHIMLISHTVNVFGKNLLVIGNTGSNSTKEALHATEQGFAVGMHASLQINPYYGKTSMPGLVRHFGAVLDEGPAIIYNVPGRTGQDVPNDVVYQLATHPNFLGVKECTGNERIQNYANQGIRCWSGNDDEAHAARHEFGGQGVISVTSNLLPGLYSRLMNSPNQELMDSLQALVAWLFCEPNPIGVNTAMAMCGMAKPVFRLPYVPLSYEQRVEGAKLLRAVAEHLPGVTDIKVLDDDDFILIGRH</sequence>
<keyword evidence="8" id="KW-0547">Nucleotide-binding</keyword>
<dbReference type="SUPFAM" id="SSF51569">
    <property type="entry name" value="Aldolase"/>
    <property type="match status" value="1"/>
</dbReference>
<evidence type="ECO:0000256" key="10">
    <source>
        <dbReference type="ARBA" id="ARBA00022840"/>
    </source>
</evidence>
<keyword evidence="13" id="KW-0456">Lyase</keyword>
<dbReference type="NCBIfam" id="TIGR00657">
    <property type="entry name" value="asp_kinases"/>
    <property type="match status" value="1"/>
</dbReference>
<organism evidence="18 19">
    <name type="scientific">Coccomyxa subellipsoidea</name>
    <dbReference type="NCBI Taxonomy" id="248742"/>
    <lineage>
        <taxon>Eukaryota</taxon>
        <taxon>Viridiplantae</taxon>
        <taxon>Chlorophyta</taxon>
        <taxon>core chlorophytes</taxon>
        <taxon>Trebouxiophyceae</taxon>
        <taxon>Trebouxiophyceae incertae sedis</taxon>
        <taxon>Coccomyxaceae</taxon>
        <taxon>Coccomyxa</taxon>
    </lineage>
</organism>
<keyword evidence="19" id="KW-1185">Reference proteome</keyword>
<dbReference type="InterPro" id="IPR001341">
    <property type="entry name" value="Asp_kinase"/>
</dbReference>
<evidence type="ECO:0000256" key="16">
    <source>
        <dbReference type="RuleBase" id="RU004249"/>
    </source>
</evidence>
<keyword evidence="12" id="KW-0457">Lysine biosynthesis</keyword>
<comment type="pathway">
    <text evidence="2">Amino-acid biosynthesis; L-lysine biosynthesis via DAP pathway; (S)-tetrahydrodipicolinate from L-aspartate: step 3/4.</text>
</comment>
<dbReference type="SMART" id="SM01130">
    <property type="entry name" value="DHDPS"/>
    <property type="match status" value="1"/>
</dbReference>
<comment type="function">
    <text evidence="1">Catalyzes the condensation of (S)-aspartate-beta-semialdehyde [(S)-ASA] and pyruvate to 4-hydroxy-tetrahydrodipicolinate (HTPA).</text>
</comment>
<dbReference type="InterPro" id="IPR045865">
    <property type="entry name" value="ACT-like_dom_sf"/>
</dbReference>
<keyword evidence="14" id="KW-0704">Schiff base</keyword>
<evidence type="ECO:0000256" key="8">
    <source>
        <dbReference type="ARBA" id="ARBA00022741"/>
    </source>
</evidence>
<dbReference type="SUPFAM" id="SSF55021">
    <property type="entry name" value="ACT-like"/>
    <property type="match status" value="2"/>
</dbReference>
<dbReference type="Gene3D" id="3.20.20.70">
    <property type="entry name" value="Aldolase class I"/>
    <property type="match status" value="1"/>
</dbReference>
<dbReference type="PROSITE" id="PS00666">
    <property type="entry name" value="DHDPS_2"/>
    <property type="match status" value="1"/>
</dbReference>
<comment type="pathway">
    <text evidence="16">Amino-acid biosynthesis; L-threonine biosynthesis; L-threonine from L-aspartate: step 1/5.</text>
</comment>
<dbReference type="Pfam" id="PF00696">
    <property type="entry name" value="AA_kinase"/>
    <property type="match status" value="1"/>
</dbReference>
<evidence type="ECO:0000256" key="5">
    <source>
        <dbReference type="ARBA" id="ARBA00022605"/>
    </source>
</evidence>
<keyword evidence="10" id="KW-0067">ATP-binding</keyword>
<comment type="similarity">
    <text evidence="3">Belongs to the DapA family.</text>
</comment>
<evidence type="ECO:0000256" key="4">
    <source>
        <dbReference type="ARBA" id="ARBA00010122"/>
    </source>
</evidence>
<reference evidence="18 19" key="1">
    <citation type="journal article" date="2024" name="Nat. Commun.">
        <title>Phylogenomics reveals the evolutionary origins of lichenization in chlorophyte algae.</title>
        <authorList>
            <person name="Puginier C."/>
            <person name="Libourel C."/>
            <person name="Otte J."/>
            <person name="Skaloud P."/>
            <person name="Haon M."/>
            <person name="Grisel S."/>
            <person name="Petersen M."/>
            <person name="Berrin J.G."/>
            <person name="Delaux P.M."/>
            <person name="Dal Grande F."/>
            <person name="Keller J."/>
        </authorList>
    </citation>
    <scope>NUCLEOTIDE SEQUENCE [LARGE SCALE GENOMIC DNA]</scope>
    <source>
        <strain evidence="18 19">SAG 216-7</strain>
    </source>
</reference>
<dbReference type="PANTHER" id="PTHR21499:SF59">
    <property type="entry name" value="ASPARTOKINASE"/>
    <property type="match status" value="1"/>
</dbReference>
<dbReference type="PROSITE" id="PS51671">
    <property type="entry name" value="ACT"/>
    <property type="match status" value="1"/>
</dbReference>
<keyword evidence="7" id="KW-0791">Threonine biosynthesis</keyword>
<dbReference type="InterPro" id="IPR001048">
    <property type="entry name" value="Asp/Glu/Uridylate_kinase"/>
</dbReference>
<dbReference type="InterPro" id="IPR054352">
    <property type="entry name" value="ACT_Aspartokinase"/>
</dbReference>
<evidence type="ECO:0000256" key="15">
    <source>
        <dbReference type="ARBA" id="ARBA00047836"/>
    </source>
</evidence>
<dbReference type="NCBIfam" id="TIGR00674">
    <property type="entry name" value="dapA"/>
    <property type="match status" value="1"/>
</dbReference>
<comment type="similarity">
    <text evidence="4">Belongs to the aspartokinase family.</text>
</comment>
<evidence type="ECO:0000256" key="6">
    <source>
        <dbReference type="ARBA" id="ARBA00022679"/>
    </source>
</evidence>
<dbReference type="Pfam" id="PF00701">
    <property type="entry name" value="DHDPS"/>
    <property type="match status" value="1"/>
</dbReference>
<dbReference type="PRINTS" id="PR00146">
    <property type="entry name" value="DHPICSNTHASE"/>
</dbReference>
<comment type="catalytic activity">
    <reaction evidence="15">
        <text>L-aspartate 4-semialdehyde + pyruvate = (2S,4S)-4-hydroxy-2,3,4,5-tetrahydrodipicolinate + H2O + H(+)</text>
        <dbReference type="Rhea" id="RHEA:34171"/>
        <dbReference type="ChEBI" id="CHEBI:15361"/>
        <dbReference type="ChEBI" id="CHEBI:15377"/>
        <dbReference type="ChEBI" id="CHEBI:15378"/>
        <dbReference type="ChEBI" id="CHEBI:67139"/>
        <dbReference type="ChEBI" id="CHEBI:537519"/>
        <dbReference type="EC" id="4.3.3.7"/>
    </reaction>
</comment>
<gene>
    <name evidence="18" type="ORF">WJX75_003564</name>
</gene>
<keyword evidence="6" id="KW-0808">Transferase</keyword>
<dbReference type="EMBL" id="JALJOT010000004">
    <property type="protein sequence ID" value="KAK9915748.1"/>
    <property type="molecule type" value="Genomic_DNA"/>
</dbReference>
<dbReference type="HAMAP" id="MF_00418">
    <property type="entry name" value="DapA"/>
    <property type="match status" value="1"/>
</dbReference>
<accession>A0ABR2YV61</accession>
<dbReference type="InterPro" id="IPR042199">
    <property type="entry name" value="AsparK_Bifunc_asparK/hSer_DH"/>
</dbReference>
<dbReference type="CDD" id="cd00950">
    <property type="entry name" value="DHDPS"/>
    <property type="match status" value="1"/>
</dbReference>
<dbReference type="Gene3D" id="3.30.70.260">
    <property type="match status" value="2"/>
</dbReference>
<evidence type="ECO:0000256" key="14">
    <source>
        <dbReference type="ARBA" id="ARBA00023270"/>
    </source>
</evidence>
<dbReference type="InterPro" id="IPR002220">
    <property type="entry name" value="DapA-like"/>
</dbReference>
<dbReference type="InterPro" id="IPR036393">
    <property type="entry name" value="AceGlu_kinase-like_sf"/>
</dbReference>
<evidence type="ECO:0000259" key="17">
    <source>
        <dbReference type="PROSITE" id="PS51671"/>
    </source>
</evidence>
<dbReference type="InterPro" id="IPR002912">
    <property type="entry name" value="ACT_dom"/>
</dbReference>
<comment type="pathway">
    <text evidence="16">Amino-acid biosynthesis; L-methionine biosynthesis via de novo pathway; L-homoserine from L-aspartate: step 1/3.</text>
</comment>
<evidence type="ECO:0000256" key="1">
    <source>
        <dbReference type="ARBA" id="ARBA00003294"/>
    </source>
</evidence>
<dbReference type="InterPro" id="IPR020624">
    <property type="entry name" value="Schiff_base-form_aldolases_CS"/>
</dbReference>
<comment type="pathway">
    <text evidence="16">Amino-acid biosynthesis; L-lysine biosynthesis via DAP pathway; (S)-tetrahydrodipicolinate from L-aspartate: step 1/4.</text>
</comment>
<evidence type="ECO:0000256" key="13">
    <source>
        <dbReference type="ARBA" id="ARBA00023239"/>
    </source>
</evidence>
<dbReference type="PANTHER" id="PTHR21499">
    <property type="entry name" value="ASPARTATE KINASE"/>
    <property type="match status" value="1"/>
</dbReference>
<keyword evidence="9" id="KW-0418">Kinase</keyword>
<dbReference type="PROSITE" id="PS00324">
    <property type="entry name" value="ASPARTOKINASE"/>
    <property type="match status" value="1"/>
</dbReference>
<dbReference type="Gene3D" id="1.20.120.1320">
    <property type="entry name" value="Aspartokinase, catalytic domain"/>
    <property type="match status" value="1"/>
</dbReference>
<protein>
    <recommendedName>
        <fullName evidence="17">ACT domain-containing protein</fullName>
    </recommendedName>
</protein>
<evidence type="ECO:0000256" key="3">
    <source>
        <dbReference type="ARBA" id="ARBA00007592"/>
    </source>
</evidence>
<evidence type="ECO:0000256" key="11">
    <source>
        <dbReference type="ARBA" id="ARBA00022915"/>
    </source>
</evidence>
<evidence type="ECO:0000256" key="9">
    <source>
        <dbReference type="ARBA" id="ARBA00022777"/>
    </source>
</evidence>
<dbReference type="SUPFAM" id="SSF53633">
    <property type="entry name" value="Carbamate kinase-like"/>
    <property type="match status" value="1"/>
</dbReference>
<dbReference type="InterPro" id="IPR018042">
    <property type="entry name" value="Aspartate_kinase_CS"/>
</dbReference>
<dbReference type="InterPro" id="IPR020625">
    <property type="entry name" value="Schiff_base-form_aldolases_AS"/>
</dbReference>
<feature type="domain" description="ACT" evidence="17">
    <location>
        <begin position="344"/>
        <end position="417"/>
    </location>
</feature>
<dbReference type="Proteomes" id="UP001491310">
    <property type="component" value="Unassembled WGS sequence"/>
</dbReference>
<evidence type="ECO:0000256" key="7">
    <source>
        <dbReference type="ARBA" id="ARBA00022697"/>
    </source>
</evidence>
<dbReference type="PROSITE" id="PS00665">
    <property type="entry name" value="DHDPS_1"/>
    <property type="match status" value="1"/>
</dbReference>
<dbReference type="Pfam" id="PF22468">
    <property type="entry name" value="ACT_9"/>
    <property type="match status" value="1"/>
</dbReference>
<name>A0ABR2YV61_9CHLO</name>
<evidence type="ECO:0000256" key="2">
    <source>
        <dbReference type="ARBA" id="ARBA00005120"/>
    </source>
</evidence>
<dbReference type="InterPro" id="IPR005263">
    <property type="entry name" value="DapA"/>
</dbReference>
<comment type="caution">
    <text evidence="18">The sequence shown here is derived from an EMBL/GenBank/DDBJ whole genome shotgun (WGS) entry which is preliminary data.</text>
</comment>
<proteinExistence type="inferred from homology"/>
<dbReference type="InterPro" id="IPR013785">
    <property type="entry name" value="Aldolase_TIM"/>
</dbReference>
<evidence type="ECO:0000313" key="18">
    <source>
        <dbReference type="EMBL" id="KAK9915748.1"/>
    </source>
</evidence>
<keyword evidence="11" id="KW-0220">Diaminopimelate biosynthesis</keyword>